<dbReference type="InterPro" id="IPR009057">
    <property type="entry name" value="Homeodomain-like_sf"/>
</dbReference>
<dbReference type="Proteomes" id="UP001501175">
    <property type="component" value="Unassembled WGS sequence"/>
</dbReference>
<dbReference type="PANTHER" id="PTHR34849:SF3">
    <property type="entry name" value="SSR2962 PROTEIN"/>
    <property type="match status" value="1"/>
</dbReference>
<protein>
    <recommendedName>
        <fullName evidence="3">DUF433 domain-containing protein</fullName>
    </recommendedName>
</protein>
<name>A0ABP8NT21_9BACT</name>
<evidence type="ECO:0008006" key="3">
    <source>
        <dbReference type="Google" id="ProtNLM"/>
    </source>
</evidence>
<accession>A0ABP8NT21</accession>
<dbReference type="EMBL" id="BAABHD010000084">
    <property type="protein sequence ID" value="GAA4470948.1"/>
    <property type="molecule type" value="Genomic_DNA"/>
</dbReference>
<dbReference type="InterPro" id="IPR007367">
    <property type="entry name" value="DUF433"/>
</dbReference>
<dbReference type="Pfam" id="PF04255">
    <property type="entry name" value="DUF433"/>
    <property type="match status" value="1"/>
</dbReference>
<dbReference type="Gene3D" id="1.10.10.10">
    <property type="entry name" value="Winged helix-like DNA-binding domain superfamily/Winged helix DNA-binding domain"/>
    <property type="match status" value="1"/>
</dbReference>
<evidence type="ECO:0000313" key="2">
    <source>
        <dbReference type="Proteomes" id="UP001501175"/>
    </source>
</evidence>
<sequence>MDINNIITIDPDIQFGTPVFTGTRVPIESLFWHLEEGVSLDDFLNDFPSVQREQAVALLELAQKAVSSPTLLHLLNETAA</sequence>
<proteinExistence type="predicted"/>
<dbReference type="InterPro" id="IPR036388">
    <property type="entry name" value="WH-like_DNA-bd_sf"/>
</dbReference>
<comment type="caution">
    <text evidence="1">The sequence shown here is derived from an EMBL/GenBank/DDBJ whole genome shotgun (WGS) entry which is preliminary data.</text>
</comment>
<dbReference type="SUPFAM" id="SSF46689">
    <property type="entry name" value="Homeodomain-like"/>
    <property type="match status" value="1"/>
</dbReference>
<reference evidence="2" key="1">
    <citation type="journal article" date="2019" name="Int. J. Syst. Evol. Microbiol.">
        <title>The Global Catalogue of Microorganisms (GCM) 10K type strain sequencing project: providing services to taxonomists for standard genome sequencing and annotation.</title>
        <authorList>
            <consortium name="The Broad Institute Genomics Platform"/>
            <consortium name="The Broad Institute Genome Sequencing Center for Infectious Disease"/>
            <person name="Wu L."/>
            <person name="Ma J."/>
        </authorList>
    </citation>
    <scope>NUCLEOTIDE SEQUENCE [LARGE SCALE GENOMIC DNA]</scope>
    <source>
        <strain evidence="2">JCM 17927</strain>
    </source>
</reference>
<gene>
    <name evidence="1" type="ORF">GCM10023189_60600</name>
</gene>
<dbReference type="PANTHER" id="PTHR34849">
    <property type="entry name" value="SSL5025 PROTEIN"/>
    <property type="match status" value="1"/>
</dbReference>
<keyword evidence="2" id="KW-1185">Reference proteome</keyword>
<dbReference type="RefSeq" id="WP_345250326.1">
    <property type="nucleotide sequence ID" value="NZ_BAABHD010000084.1"/>
</dbReference>
<evidence type="ECO:0000313" key="1">
    <source>
        <dbReference type="EMBL" id="GAA4470948.1"/>
    </source>
</evidence>
<organism evidence="1 2">
    <name type="scientific">Nibrella saemangeumensis</name>
    <dbReference type="NCBI Taxonomy" id="1084526"/>
    <lineage>
        <taxon>Bacteria</taxon>
        <taxon>Pseudomonadati</taxon>
        <taxon>Bacteroidota</taxon>
        <taxon>Cytophagia</taxon>
        <taxon>Cytophagales</taxon>
        <taxon>Spirosomataceae</taxon>
        <taxon>Nibrella</taxon>
    </lineage>
</organism>